<feature type="coiled-coil region" evidence="1">
    <location>
        <begin position="147"/>
        <end position="177"/>
    </location>
</feature>
<protein>
    <submittedName>
        <fullName evidence="3">YDR159Wp-like protein</fullName>
    </submittedName>
</protein>
<keyword evidence="1" id="KW-0175">Coiled coil</keyword>
<evidence type="ECO:0000256" key="2">
    <source>
        <dbReference type="SAM" id="MobiDB-lite"/>
    </source>
</evidence>
<feature type="non-terminal residue" evidence="3">
    <location>
        <position position="188"/>
    </location>
</feature>
<dbReference type="AlphaFoldDB" id="B5VG52"/>
<name>B5VG52_YEAS6</name>
<dbReference type="EMBL" id="ABSV01000463">
    <property type="protein sequence ID" value="EDZ73094.1"/>
    <property type="molecule type" value="Genomic_DNA"/>
</dbReference>
<organism evidence="3 4">
    <name type="scientific">Saccharomyces cerevisiae (strain AWRI1631)</name>
    <name type="common">Baker's yeast</name>
    <dbReference type="NCBI Taxonomy" id="545124"/>
    <lineage>
        <taxon>Eukaryota</taxon>
        <taxon>Fungi</taxon>
        <taxon>Dikarya</taxon>
        <taxon>Ascomycota</taxon>
        <taxon>Saccharomycotina</taxon>
        <taxon>Saccharomycetes</taxon>
        <taxon>Saccharomycetales</taxon>
        <taxon>Saccharomycetaceae</taxon>
        <taxon>Saccharomyces</taxon>
    </lineage>
</organism>
<sequence>MNTSFGSVVPSTNFNFFKGHGNNDNTSANSTVNNSNFFLNSNETKPSKNVFMVHSTSQKKSQQPLQNLSHSPSYTENKPDKKKKYMINDAKTIQLVGPLISSPDNLGFQKRSHKARELPRFLINQEPQLEKRAFVQDPWDKANQEKMISLEESIDDLNELYETLKKMRNTERSIMEEKGLVDKADSAK</sequence>
<evidence type="ECO:0000256" key="1">
    <source>
        <dbReference type="SAM" id="Coils"/>
    </source>
</evidence>
<proteinExistence type="predicted"/>
<reference evidence="3 4" key="1">
    <citation type="journal article" date="2008" name="FEMS Yeast Res.">
        <title>Comparative genome analysis of a Saccharomyces cerevisiae wine strain.</title>
        <authorList>
            <person name="Borneman A.R."/>
            <person name="Forgan A.H."/>
            <person name="Pretorius I.S."/>
            <person name="Chambers P.J."/>
        </authorList>
    </citation>
    <scope>NUCLEOTIDE SEQUENCE [LARGE SCALE GENOMIC DNA]</scope>
    <source>
        <strain evidence="3 4">AWRI1631</strain>
    </source>
</reference>
<gene>
    <name evidence="3" type="ORF">AWRI1631_43780</name>
</gene>
<feature type="compositionally biased region" description="Polar residues" evidence="2">
    <location>
        <begin position="54"/>
        <end position="76"/>
    </location>
</feature>
<evidence type="ECO:0000313" key="4">
    <source>
        <dbReference type="Proteomes" id="UP000008988"/>
    </source>
</evidence>
<feature type="region of interest" description="Disordered" evidence="2">
    <location>
        <begin position="54"/>
        <end position="82"/>
    </location>
</feature>
<dbReference type="Proteomes" id="UP000008988">
    <property type="component" value="Unassembled WGS sequence"/>
</dbReference>
<comment type="caution">
    <text evidence="3">The sequence shown here is derived from an EMBL/GenBank/DDBJ whole genome shotgun (WGS) entry which is preliminary data.</text>
</comment>
<evidence type="ECO:0000313" key="3">
    <source>
        <dbReference type="EMBL" id="EDZ73094.1"/>
    </source>
</evidence>
<accession>B5VG52</accession>